<dbReference type="EMBL" id="VFOR01000001">
    <property type="protein sequence ID" value="TQL63269.1"/>
    <property type="molecule type" value="Genomic_DNA"/>
</dbReference>
<accession>A0A542ZSP4</accession>
<proteinExistence type="predicted"/>
<dbReference type="OrthoDB" id="3290158at2"/>
<gene>
    <name evidence="2" type="ORF">FB460_1071</name>
</gene>
<name>A0A542ZSP4_9ACTN</name>
<protein>
    <submittedName>
        <fullName evidence="2">FhuF-like iron-sulfur protein</fullName>
    </submittedName>
</protein>
<evidence type="ECO:0000313" key="3">
    <source>
        <dbReference type="Proteomes" id="UP000316196"/>
    </source>
</evidence>
<dbReference type="AlphaFoldDB" id="A0A542ZSP4"/>
<sequence length="229" mass="24606">MTLSPIAPQEREWIARRIDDTARRWGSGDARVNATLWWYAASSTTAGPPVHAFVAQRPIPRPVPTIGRLGENGYLGGLEHDGTWTRTEFPKAFIEMVSPMIEALAEAGSASPRALWAILTDSIANQALSTPNVTVATASSAATDIVDAMRAHAPLPRARFQDVSTDGTLHDADPLAPPPQGTRRATRRASCCLIHKTTSTPGEPAGMCASCPRLGRARGRRMADALHRL</sequence>
<evidence type="ECO:0000313" key="2">
    <source>
        <dbReference type="EMBL" id="TQL63269.1"/>
    </source>
</evidence>
<keyword evidence="3" id="KW-1185">Reference proteome</keyword>
<dbReference type="Proteomes" id="UP000316196">
    <property type="component" value="Unassembled WGS sequence"/>
</dbReference>
<dbReference type="RefSeq" id="WP_142093010.1">
    <property type="nucleotide sequence ID" value="NZ_BAAAMD010000001.1"/>
</dbReference>
<organism evidence="2 3">
    <name type="scientific">Propioniferax innocua</name>
    <dbReference type="NCBI Taxonomy" id="1753"/>
    <lineage>
        <taxon>Bacteria</taxon>
        <taxon>Bacillati</taxon>
        <taxon>Actinomycetota</taxon>
        <taxon>Actinomycetes</taxon>
        <taxon>Propionibacteriales</taxon>
        <taxon>Propionibacteriaceae</taxon>
        <taxon>Propioniferax</taxon>
    </lineage>
</organism>
<comment type="caution">
    <text evidence="2">The sequence shown here is derived from an EMBL/GenBank/DDBJ whole genome shotgun (WGS) entry which is preliminary data.</text>
</comment>
<evidence type="ECO:0000256" key="1">
    <source>
        <dbReference type="SAM" id="MobiDB-lite"/>
    </source>
</evidence>
<feature type="region of interest" description="Disordered" evidence="1">
    <location>
        <begin position="164"/>
        <end position="187"/>
    </location>
</feature>
<reference evidence="2 3" key="1">
    <citation type="submission" date="2019-06" db="EMBL/GenBank/DDBJ databases">
        <title>Sequencing the genomes of 1000 actinobacteria strains.</title>
        <authorList>
            <person name="Klenk H.-P."/>
        </authorList>
    </citation>
    <scope>NUCLEOTIDE SEQUENCE [LARGE SCALE GENOMIC DNA]</scope>
    <source>
        <strain evidence="2 3">DSM 8251</strain>
    </source>
</reference>